<dbReference type="Pfam" id="PF02575">
    <property type="entry name" value="YbaB_DNA_bd"/>
    <property type="match status" value="1"/>
</dbReference>
<accession>A0ABW5GN31</accession>
<dbReference type="Gene3D" id="3.30.1310.10">
    <property type="entry name" value="Nucleoid-associated protein YbaB-like domain"/>
    <property type="match status" value="1"/>
</dbReference>
<evidence type="ECO:0000256" key="1">
    <source>
        <dbReference type="SAM" id="MobiDB-lite"/>
    </source>
</evidence>
<gene>
    <name evidence="2" type="ORF">ACFSYJ_26415</name>
</gene>
<reference evidence="3" key="1">
    <citation type="journal article" date="2019" name="Int. J. Syst. Evol. Microbiol.">
        <title>The Global Catalogue of Microorganisms (GCM) 10K type strain sequencing project: providing services to taxonomists for standard genome sequencing and annotation.</title>
        <authorList>
            <consortium name="The Broad Institute Genomics Platform"/>
            <consortium name="The Broad Institute Genome Sequencing Center for Infectious Disease"/>
            <person name="Wu L."/>
            <person name="Ma J."/>
        </authorList>
    </citation>
    <scope>NUCLEOTIDE SEQUENCE [LARGE SCALE GENOMIC DNA]</scope>
    <source>
        <strain evidence="3">CGMCC 4.7643</strain>
    </source>
</reference>
<feature type="region of interest" description="Disordered" evidence="1">
    <location>
        <begin position="117"/>
        <end position="177"/>
    </location>
</feature>
<name>A0ABW5GN31_9PSEU</name>
<dbReference type="Proteomes" id="UP001597419">
    <property type="component" value="Unassembled WGS sequence"/>
</dbReference>
<dbReference type="EMBL" id="JBHUKU010000015">
    <property type="protein sequence ID" value="MFD2462167.1"/>
    <property type="molecule type" value="Genomic_DNA"/>
</dbReference>
<organism evidence="2 3">
    <name type="scientific">Amycolatopsis samaneae</name>
    <dbReference type="NCBI Taxonomy" id="664691"/>
    <lineage>
        <taxon>Bacteria</taxon>
        <taxon>Bacillati</taxon>
        <taxon>Actinomycetota</taxon>
        <taxon>Actinomycetes</taxon>
        <taxon>Pseudonocardiales</taxon>
        <taxon>Pseudonocardiaceae</taxon>
        <taxon>Amycolatopsis</taxon>
    </lineage>
</organism>
<dbReference type="SUPFAM" id="SSF82607">
    <property type="entry name" value="YbaB-like"/>
    <property type="match status" value="1"/>
</dbReference>
<evidence type="ECO:0000313" key="3">
    <source>
        <dbReference type="Proteomes" id="UP001597419"/>
    </source>
</evidence>
<comment type="caution">
    <text evidence="2">The sequence shown here is derived from an EMBL/GenBank/DDBJ whole genome shotgun (WGS) entry which is preliminary data.</text>
</comment>
<proteinExistence type="predicted"/>
<protein>
    <submittedName>
        <fullName evidence="2">YbaB/EbfC family nucleoid-associated protein</fullName>
    </submittedName>
</protein>
<dbReference type="InterPro" id="IPR004401">
    <property type="entry name" value="YbaB/EbfC"/>
</dbReference>
<dbReference type="InterPro" id="IPR036894">
    <property type="entry name" value="YbaB-like_sf"/>
</dbReference>
<dbReference type="RefSeq" id="WP_345401479.1">
    <property type="nucleotide sequence ID" value="NZ_BAABHG010000012.1"/>
</dbReference>
<sequence length="177" mass="19553">MSTVDQVPVTSTTRELIDQARARQDALARVESLMAQARGTAHDVDGTIEVTVDARGKLHRLWLAPDAVNWGHDRLGPLIVEVSQAAMREATQDSYNKVALLLGEDMTYMIEQMSGMPAPARAQDDDPGMTVEEFQRQRAQRLGEAPPEAPAQASTVDDDDEDAYWESFDPASLRSDR</sequence>
<evidence type="ECO:0000313" key="2">
    <source>
        <dbReference type="EMBL" id="MFD2462167.1"/>
    </source>
</evidence>
<keyword evidence="3" id="KW-1185">Reference proteome</keyword>